<proteinExistence type="predicted"/>
<evidence type="ECO:0000259" key="1">
    <source>
        <dbReference type="PROSITE" id="PS51186"/>
    </source>
</evidence>
<feature type="domain" description="N-acetyltransferase" evidence="1">
    <location>
        <begin position="146"/>
        <end position="284"/>
    </location>
</feature>
<dbReference type="Pfam" id="PF08445">
    <property type="entry name" value="FR47"/>
    <property type="match status" value="1"/>
</dbReference>
<reference evidence="2" key="2">
    <citation type="submission" date="2019-11" db="EMBL/GenBank/DDBJ databases">
        <title>Improved Assembly of Tolypothrix boutellei genome.</title>
        <authorList>
            <person name="Sarangi A.N."/>
            <person name="Mukherjee M."/>
            <person name="Ghosh S."/>
            <person name="Singh D."/>
            <person name="Das A."/>
            <person name="Kant S."/>
            <person name="Prusty A."/>
            <person name="Tripathy S."/>
        </authorList>
    </citation>
    <scope>NUCLEOTIDE SEQUENCE</scope>
    <source>
        <strain evidence="2">VB521301</strain>
    </source>
</reference>
<sequence>MSNQVELIQHQDACSFNQRVRDFLLRNEALHHNMLSQCYALTHTPEPLKQCPNLLTLESNGEVLAVAIKHWDNSVFISMETPGCGVDLLAQHLKQQGTLSLVNAPSDVAQRFAQIWTQLTGQAHTPEMTIYAYRSEQIRPFTWATGQLRQATSSDLSLVSQWYASFSEEALGKLPNNCQDWATRQIDRGHVFLWEDGNPVSMGCRIGKTANGFRVSLVFTPREHRRKGYGKTCTAALTQRLLDEGQRYCFLYADKKNASSNRMYQALGYELMGEAQNYRFATAD</sequence>
<dbReference type="InterPro" id="IPR016181">
    <property type="entry name" value="Acyl_CoA_acyltransferase"/>
</dbReference>
<dbReference type="STRING" id="1479485.DA73_0210695"/>
<protein>
    <submittedName>
        <fullName evidence="2">GNAT family N-acetyltransferase</fullName>
    </submittedName>
</protein>
<evidence type="ECO:0000313" key="4">
    <source>
        <dbReference type="Proteomes" id="UP000029738"/>
    </source>
</evidence>
<dbReference type="GO" id="GO:0016747">
    <property type="term" value="F:acyltransferase activity, transferring groups other than amino-acyl groups"/>
    <property type="evidence" value="ECO:0007669"/>
    <property type="project" value="InterPro"/>
</dbReference>
<dbReference type="EMBL" id="JHEG02000037">
    <property type="protein sequence ID" value="KIE12064.1"/>
    <property type="molecule type" value="Genomic_DNA"/>
</dbReference>
<keyword evidence="4" id="KW-1185">Reference proteome</keyword>
<organism evidence="3">
    <name type="scientific">Tolypothrix bouteillei VB521301</name>
    <dbReference type="NCBI Taxonomy" id="1479485"/>
    <lineage>
        <taxon>Bacteria</taxon>
        <taxon>Bacillati</taxon>
        <taxon>Cyanobacteriota</taxon>
        <taxon>Cyanophyceae</taxon>
        <taxon>Nostocales</taxon>
        <taxon>Tolypothrichaceae</taxon>
        <taxon>Tolypothrix</taxon>
    </lineage>
</organism>
<evidence type="ECO:0000313" key="2">
    <source>
        <dbReference type="EMBL" id="KAF3890626.1"/>
    </source>
</evidence>
<dbReference type="CDD" id="cd04301">
    <property type="entry name" value="NAT_SF"/>
    <property type="match status" value="1"/>
</dbReference>
<reference evidence="3" key="1">
    <citation type="journal article" date="2015" name="Genome Announc.">
        <title>Draft Genome Sequence of Tolypothrix boutellei Strain VB521301.</title>
        <authorList>
            <person name="Chandrababunaidu M.M."/>
            <person name="Singh D."/>
            <person name="Sen D."/>
            <person name="Bhan S."/>
            <person name="Das S."/>
            <person name="Gupta A."/>
            <person name="Adhikary S.P."/>
            <person name="Tripathy S."/>
        </authorList>
    </citation>
    <scope>NUCLEOTIDE SEQUENCE</scope>
    <source>
        <strain evidence="3">VB521301</strain>
    </source>
</reference>
<dbReference type="AlphaFoldDB" id="A0A0C1R3C7"/>
<accession>A0A0C1R3C7</accession>
<gene>
    <name evidence="3" type="ORF">DA73_0210695</name>
    <name evidence="2" type="ORF">DA73_0400038150</name>
</gene>
<dbReference type="Proteomes" id="UP000029738">
    <property type="component" value="Unassembled WGS sequence"/>
</dbReference>
<dbReference type="EMBL" id="JHEG04000001">
    <property type="protein sequence ID" value="KAF3890626.1"/>
    <property type="molecule type" value="Genomic_DNA"/>
</dbReference>
<dbReference type="OrthoDB" id="3174529at2"/>
<name>A0A0C1R3C7_9CYAN</name>
<dbReference type="SUPFAM" id="SSF55729">
    <property type="entry name" value="Acyl-CoA N-acyltransferases (Nat)"/>
    <property type="match status" value="1"/>
</dbReference>
<dbReference type="InterPro" id="IPR000182">
    <property type="entry name" value="GNAT_dom"/>
</dbReference>
<dbReference type="RefSeq" id="WP_038086403.1">
    <property type="nucleotide sequence ID" value="NZ_JHEG04000001.1"/>
</dbReference>
<dbReference type="InterPro" id="IPR013653">
    <property type="entry name" value="GCN5-like_dom"/>
</dbReference>
<evidence type="ECO:0000313" key="3">
    <source>
        <dbReference type="EMBL" id="KIE12064.1"/>
    </source>
</evidence>
<comment type="caution">
    <text evidence="3">The sequence shown here is derived from an EMBL/GenBank/DDBJ whole genome shotgun (WGS) entry which is preliminary data.</text>
</comment>
<dbReference type="PROSITE" id="PS51186">
    <property type="entry name" value="GNAT"/>
    <property type="match status" value="1"/>
</dbReference>
<dbReference type="Gene3D" id="3.40.630.30">
    <property type="match status" value="1"/>
</dbReference>